<dbReference type="STRING" id="1513793.SAMN06296036_11714"/>
<keyword evidence="5" id="KW-1185">Reference proteome</keyword>
<dbReference type="InterPro" id="IPR011623">
    <property type="entry name" value="7TMR_DISM_rcpt_extracell_dom1"/>
</dbReference>
<dbReference type="InterPro" id="IPR052016">
    <property type="entry name" value="Bact_Sigma-Reg"/>
</dbReference>
<name>A0A1Y6CAL7_9BACT</name>
<dbReference type="InterPro" id="IPR001932">
    <property type="entry name" value="PPM-type_phosphatase-like_dom"/>
</dbReference>
<feature type="transmembrane region" description="Helical" evidence="2">
    <location>
        <begin position="275"/>
        <end position="296"/>
    </location>
</feature>
<proteinExistence type="predicted"/>
<feature type="transmembrane region" description="Helical" evidence="2">
    <location>
        <begin position="208"/>
        <end position="226"/>
    </location>
</feature>
<feature type="transmembrane region" description="Helical" evidence="2">
    <location>
        <begin position="362"/>
        <end position="382"/>
    </location>
</feature>
<evidence type="ECO:0000256" key="1">
    <source>
        <dbReference type="ARBA" id="ARBA00022801"/>
    </source>
</evidence>
<dbReference type="Proteomes" id="UP000192907">
    <property type="component" value="Unassembled WGS sequence"/>
</dbReference>
<dbReference type="InterPro" id="IPR011622">
    <property type="entry name" value="7TMR_DISM_rcpt_extracell_dom2"/>
</dbReference>
<evidence type="ECO:0000313" key="5">
    <source>
        <dbReference type="Proteomes" id="UP000192907"/>
    </source>
</evidence>
<dbReference type="Gene3D" id="3.60.40.10">
    <property type="entry name" value="PPM-type phosphatase domain"/>
    <property type="match status" value="1"/>
</dbReference>
<protein>
    <submittedName>
        <fullName evidence="4">7TM diverse intracellular signalling</fullName>
    </submittedName>
</protein>
<feature type="transmembrane region" description="Helical" evidence="2">
    <location>
        <begin position="179"/>
        <end position="201"/>
    </location>
</feature>
<dbReference type="SUPFAM" id="SSF81606">
    <property type="entry name" value="PP2C-like"/>
    <property type="match status" value="1"/>
</dbReference>
<feature type="transmembrane region" description="Helical" evidence="2">
    <location>
        <begin position="302"/>
        <end position="322"/>
    </location>
</feature>
<dbReference type="InterPro" id="IPR036457">
    <property type="entry name" value="PPM-type-like_dom_sf"/>
</dbReference>
<feature type="domain" description="PPM-type phosphatase" evidence="3">
    <location>
        <begin position="423"/>
        <end position="646"/>
    </location>
</feature>
<evidence type="ECO:0000256" key="2">
    <source>
        <dbReference type="SAM" id="Phobius"/>
    </source>
</evidence>
<dbReference type="Gene3D" id="2.60.40.2380">
    <property type="match status" value="1"/>
</dbReference>
<feature type="transmembrane region" description="Helical" evidence="2">
    <location>
        <begin position="334"/>
        <end position="356"/>
    </location>
</feature>
<evidence type="ECO:0000259" key="3">
    <source>
        <dbReference type="SMART" id="SM00331"/>
    </source>
</evidence>
<dbReference type="PANTHER" id="PTHR43156:SF2">
    <property type="entry name" value="STAGE II SPORULATION PROTEIN E"/>
    <property type="match status" value="1"/>
</dbReference>
<reference evidence="5" key="1">
    <citation type="submission" date="2017-04" db="EMBL/GenBank/DDBJ databases">
        <authorList>
            <person name="Varghese N."/>
            <person name="Submissions S."/>
        </authorList>
    </citation>
    <scope>NUCLEOTIDE SEQUENCE [LARGE SCALE GENOMIC DNA]</scope>
    <source>
        <strain evidence="5">RKEM611</strain>
    </source>
</reference>
<keyword evidence="2" id="KW-0812">Transmembrane</keyword>
<dbReference type="SMART" id="SM00331">
    <property type="entry name" value="PP2C_SIG"/>
    <property type="match status" value="1"/>
</dbReference>
<dbReference type="Pfam" id="PF07228">
    <property type="entry name" value="SpoIIE"/>
    <property type="match status" value="1"/>
</dbReference>
<dbReference type="EMBL" id="FWZT01000017">
    <property type="protein sequence ID" value="SMF54514.1"/>
    <property type="molecule type" value="Genomic_DNA"/>
</dbReference>
<keyword evidence="2" id="KW-1133">Transmembrane helix</keyword>
<sequence length="648" mass="73568">MIQNMIFIMSLATCLSEKVRGEAILLDQAEQVYVGNRGVYLFDETGTLAIEDIVGIQDFEVPPNPMANYGIKAGVSWGKFVFENSSQVSEKRILNYRFPVTDRVTLYVPNQLGSYKEISQGDQVSFLEYRRDYRSPYFIVDFPPGLTEVYLRIESTDILKWPLFLWSEARFHEFKIREYFLIATTLGIIIFVVIASLIFYFTLRDRTFLHIALYNIFFINFELSYLGLLDQLFSFHPAWLKYINQWLIVNGLLTCIFVTNFTVRFLKFWSYSKAFFWTARLFVGMMTVFILVSLIAGYGAGAVLLLLSNGMMLTVIIGGGLISIQKGYQPARLYFLAWSFMVFGNLAMMANLWGLFPLITSLELGVIFGVILKESLLCWVLGKLKFSQDRKIRDDSIKSKQIRESLAVARKIQESLIPSIKPIKGLNFHTFYQPAQSIGGDWYGVYNFPEKNVSLILVGDVTGHGIPSALMSGSVASVASAVIEPMMIESQSPKTFLKDLFMTLNHTVMERDVGEHQLMTMVGLLIDLSHRVIYYINAGHTGVILKTGDTMKSLLVGGTPLGFTLEPELGETSYQYNDDTIVLVYSDGLIENEDVEIRPLRIREVSKMMKISATADQAYQKISSRYKMQYESAQQQDDCTILVMDIAS</sequence>
<keyword evidence="2" id="KW-0472">Membrane</keyword>
<keyword evidence="1" id="KW-0378">Hydrolase</keyword>
<gene>
    <name evidence="4" type="ORF">SAMN06296036_11714</name>
</gene>
<dbReference type="GO" id="GO:0016791">
    <property type="term" value="F:phosphatase activity"/>
    <property type="evidence" value="ECO:0007669"/>
    <property type="project" value="TreeGrafter"/>
</dbReference>
<dbReference type="PANTHER" id="PTHR43156">
    <property type="entry name" value="STAGE II SPORULATION PROTEIN E-RELATED"/>
    <property type="match status" value="1"/>
</dbReference>
<feature type="transmembrane region" description="Helical" evidence="2">
    <location>
        <begin position="246"/>
        <end position="263"/>
    </location>
</feature>
<dbReference type="Pfam" id="PF07696">
    <property type="entry name" value="7TMR-DISMED2"/>
    <property type="match status" value="1"/>
</dbReference>
<dbReference type="AlphaFoldDB" id="A0A1Y6CAL7"/>
<dbReference type="Pfam" id="PF07695">
    <property type="entry name" value="7TMR-DISM_7TM"/>
    <property type="match status" value="1"/>
</dbReference>
<evidence type="ECO:0000313" key="4">
    <source>
        <dbReference type="EMBL" id="SMF54514.1"/>
    </source>
</evidence>
<organism evidence="4 5">
    <name type="scientific">Pseudobacteriovorax antillogorgiicola</name>
    <dbReference type="NCBI Taxonomy" id="1513793"/>
    <lineage>
        <taxon>Bacteria</taxon>
        <taxon>Pseudomonadati</taxon>
        <taxon>Bdellovibrionota</taxon>
        <taxon>Oligoflexia</taxon>
        <taxon>Oligoflexales</taxon>
        <taxon>Pseudobacteriovoracaceae</taxon>
        <taxon>Pseudobacteriovorax</taxon>
    </lineage>
</organism>
<accession>A0A1Y6CAL7</accession>